<dbReference type="InterPro" id="IPR018357">
    <property type="entry name" value="Hexapep_transf_CS"/>
</dbReference>
<evidence type="ECO:0000313" key="9">
    <source>
        <dbReference type="EMBL" id="GAJ46597.1"/>
    </source>
</evidence>
<keyword evidence="2" id="KW-0444">Lipid biosynthesis</keyword>
<feature type="domain" description="UDP N-acetylglucosamine O-acyltransferase C-terminal" evidence="8">
    <location>
        <begin position="186"/>
        <end position="269"/>
    </location>
</feature>
<dbReference type="STRING" id="1427503.HE1_00932"/>
<dbReference type="Pfam" id="PF13720">
    <property type="entry name" value="Acetyltransf_11"/>
    <property type="match status" value="1"/>
</dbReference>
<dbReference type="NCBIfam" id="TIGR01852">
    <property type="entry name" value="lipid_A_lpxA"/>
    <property type="match status" value="1"/>
</dbReference>
<dbReference type="Proteomes" id="UP000024842">
    <property type="component" value="Unassembled WGS sequence"/>
</dbReference>
<evidence type="ECO:0000256" key="3">
    <source>
        <dbReference type="ARBA" id="ARBA00022556"/>
    </source>
</evidence>
<reference evidence="9 10" key="1">
    <citation type="journal article" date="2014" name="FEMS Microbiol. Lett.">
        <title>Draft genome sequences of three Holospora species (Holospora obtusa, Holospora undulata, and Holospora elegans), endonuclear symbiotic bacteria of the ciliate Paramecium caudatum.</title>
        <authorList>
            <person name="Dohra H."/>
            <person name="Tanaka K."/>
            <person name="Suzuki T."/>
            <person name="Fujishima M."/>
            <person name="Suzuki H."/>
        </authorList>
    </citation>
    <scope>NUCLEOTIDE SEQUENCE [LARGE SCALE GENOMIC DNA]</scope>
    <source>
        <strain evidence="9 10">E1</strain>
    </source>
</reference>
<keyword evidence="10" id="KW-1185">Reference proteome</keyword>
<protein>
    <submittedName>
        <fullName evidence="9">Acyl-[acyl-carrier-protein]--UDP-N-acetylglucosamine O-acyltransferase</fullName>
    </submittedName>
</protein>
<dbReference type="GO" id="GO:0016020">
    <property type="term" value="C:membrane"/>
    <property type="evidence" value="ECO:0007669"/>
    <property type="project" value="GOC"/>
</dbReference>
<dbReference type="GO" id="GO:0008780">
    <property type="term" value="F:acyl-[acyl-carrier-protein]-UDP-N-acetylglucosamine O-acyltransferase activity"/>
    <property type="evidence" value="ECO:0007669"/>
    <property type="project" value="InterPro"/>
</dbReference>
<dbReference type="GO" id="GO:0009245">
    <property type="term" value="P:lipid A biosynthetic process"/>
    <property type="evidence" value="ECO:0007669"/>
    <property type="project" value="UniProtKB-KW"/>
</dbReference>
<dbReference type="EMBL" id="BAUP01000116">
    <property type="protein sequence ID" value="GAJ46597.1"/>
    <property type="molecule type" value="Genomic_DNA"/>
</dbReference>
<keyword evidence="3" id="KW-0441">Lipid A biosynthesis</keyword>
<dbReference type="PROSITE" id="PS00101">
    <property type="entry name" value="HEXAPEP_TRANSFERASES"/>
    <property type="match status" value="1"/>
</dbReference>
<evidence type="ECO:0000256" key="4">
    <source>
        <dbReference type="ARBA" id="ARBA00022679"/>
    </source>
</evidence>
<keyword evidence="1" id="KW-0963">Cytoplasm</keyword>
<organism evidence="9 10">
    <name type="scientific">Holospora elegans E1</name>
    <dbReference type="NCBI Taxonomy" id="1427503"/>
    <lineage>
        <taxon>Bacteria</taxon>
        <taxon>Pseudomonadati</taxon>
        <taxon>Pseudomonadota</taxon>
        <taxon>Alphaproteobacteria</taxon>
        <taxon>Holosporales</taxon>
        <taxon>Holosporaceae</taxon>
        <taxon>Holospora</taxon>
    </lineage>
</organism>
<evidence type="ECO:0000256" key="7">
    <source>
        <dbReference type="ARBA" id="ARBA00023315"/>
    </source>
</evidence>
<dbReference type="PANTHER" id="PTHR43480">
    <property type="entry name" value="ACYL-[ACYL-CARRIER-PROTEIN]--UDP-N-ACETYLGLUCOSAMINE O-ACYLTRANSFERASE"/>
    <property type="match status" value="1"/>
</dbReference>
<evidence type="ECO:0000256" key="1">
    <source>
        <dbReference type="ARBA" id="ARBA00022490"/>
    </source>
</evidence>
<keyword evidence="4 9" id="KW-0808">Transferase</keyword>
<dbReference type="AlphaFoldDB" id="A0A023E0L6"/>
<evidence type="ECO:0000256" key="5">
    <source>
        <dbReference type="ARBA" id="ARBA00022737"/>
    </source>
</evidence>
<accession>A0A023E0L6</accession>
<comment type="caution">
    <text evidence="9">The sequence shown here is derived from an EMBL/GenBank/DDBJ whole genome shotgun (WGS) entry which is preliminary data.</text>
</comment>
<dbReference type="OrthoDB" id="9807278at2"/>
<keyword evidence="7 9" id="KW-0012">Acyltransferase</keyword>
<dbReference type="InterPro" id="IPR037157">
    <property type="entry name" value="Acetyltransf_C_sf"/>
</dbReference>
<name>A0A023E0L6_9PROT</name>
<evidence type="ECO:0000256" key="2">
    <source>
        <dbReference type="ARBA" id="ARBA00022516"/>
    </source>
</evidence>
<dbReference type="Gene3D" id="1.20.1180.10">
    <property type="entry name" value="Udp N-acetylglucosamine O-acyltransferase, C-terminal domain"/>
    <property type="match status" value="1"/>
</dbReference>
<dbReference type="PANTHER" id="PTHR43480:SF1">
    <property type="entry name" value="ACYL-[ACYL-CARRIER-PROTEIN]--UDP-N-ACETYLGLUCOSAMINE O-ACYLTRANSFERASE, MITOCHONDRIAL-RELATED"/>
    <property type="match status" value="1"/>
</dbReference>
<dbReference type="Gene3D" id="2.160.10.10">
    <property type="entry name" value="Hexapeptide repeat proteins"/>
    <property type="match status" value="1"/>
</dbReference>
<dbReference type="PIRSF" id="PIRSF000456">
    <property type="entry name" value="UDP-GlcNAc_acltr"/>
    <property type="match status" value="1"/>
</dbReference>
<gene>
    <name evidence="9" type="ORF">HE1_00932</name>
</gene>
<keyword evidence="6" id="KW-0443">Lipid metabolism</keyword>
<evidence type="ECO:0000256" key="6">
    <source>
        <dbReference type="ARBA" id="ARBA00023098"/>
    </source>
</evidence>
<evidence type="ECO:0000259" key="8">
    <source>
        <dbReference type="Pfam" id="PF13720"/>
    </source>
</evidence>
<evidence type="ECO:0000313" key="10">
    <source>
        <dbReference type="Proteomes" id="UP000024842"/>
    </source>
</evidence>
<dbReference type="NCBIfam" id="NF003657">
    <property type="entry name" value="PRK05289.1"/>
    <property type="match status" value="1"/>
</dbReference>
<sequence length="286" mass="31216">MWAFFGKFGVMNIHNTAVLHSDVVVHPDAIVGPYCSIGKGVILEKNVHLVSHVVIDQNTHLHEGVRVHPFAVLGAAPQHTGYKDEPTQLVIGKYTQIREHVTIHRGTQQGGGITCVGEFCMIMVGCHIGHDGCVGNGVIMANNVVLGGHVEIEDTVVLGGMVAVHQMASIGKGAMIAGCSAVGGHVSPYTTAIGNRAKLAGLNLHRLRKLQMSSQEVHGLRDAYHYLFKGENRMSLEFRIHNIPQELMQYESVQEIKRFLSTRNKVRPICLSDQSNCSNDTLKATF</sequence>
<dbReference type="InterPro" id="IPR029098">
    <property type="entry name" value="Acetyltransf_C"/>
</dbReference>
<dbReference type="RefSeq" id="WP_006295745.1">
    <property type="nucleotide sequence ID" value="NZ_BAUP01000116.1"/>
</dbReference>
<proteinExistence type="predicted"/>
<dbReference type="InterPro" id="IPR011004">
    <property type="entry name" value="Trimer_LpxA-like_sf"/>
</dbReference>
<dbReference type="InterPro" id="IPR010137">
    <property type="entry name" value="Lipid_A_LpxA"/>
</dbReference>
<keyword evidence="5" id="KW-0677">Repeat</keyword>
<dbReference type="SUPFAM" id="SSF51161">
    <property type="entry name" value="Trimeric LpxA-like enzymes"/>
    <property type="match status" value="1"/>
</dbReference>